<sequence>MSSILDHFTKLDGDPKIHITKCNYCGKNYACHVIFNGTKPKKEKDESGDQSYNYDEYNTLSKMAIIDELSFNFVEILNHMNEIIGQVIENCLLEWRNSTYLMLEAAEKFANVFEKSEPRYMSYFLEVDLKENKKKHGATYLGGLKMVDLW</sequence>
<name>A0A6N2KA88_SALVM</name>
<protein>
    <submittedName>
        <fullName evidence="1">Uncharacterized protein</fullName>
    </submittedName>
</protein>
<gene>
    <name evidence="1" type="ORF">SVIM_LOCUS58014</name>
</gene>
<proteinExistence type="predicted"/>
<accession>A0A6N2KA88</accession>
<organism evidence="1">
    <name type="scientific">Salix viminalis</name>
    <name type="common">Common osier</name>
    <name type="synonym">Basket willow</name>
    <dbReference type="NCBI Taxonomy" id="40686"/>
    <lineage>
        <taxon>Eukaryota</taxon>
        <taxon>Viridiplantae</taxon>
        <taxon>Streptophyta</taxon>
        <taxon>Embryophyta</taxon>
        <taxon>Tracheophyta</taxon>
        <taxon>Spermatophyta</taxon>
        <taxon>Magnoliopsida</taxon>
        <taxon>eudicotyledons</taxon>
        <taxon>Gunneridae</taxon>
        <taxon>Pentapetalae</taxon>
        <taxon>rosids</taxon>
        <taxon>fabids</taxon>
        <taxon>Malpighiales</taxon>
        <taxon>Salicaceae</taxon>
        <taxon>Saliceae</taxon>
        <taxon>Salix</taxon>
    </lineage>
</organism>
<dbReference type="EMBL" id="CAADRP010000224">
    <property type="protein sequence ID" value="VFU25350.1"/>
    <property type="molecule type" value="Genomic_DNA"/>
</dbReference>
<dbReference type="AlphaFoldDB" id="A0A6N2KA88"/>
<reference evidence="1" key="1">
    <citation type="submission" date="2019-03" db="EMBL/GenBank/DDBJ databases">
        <authorList>
            <person name="Mank J."/>
            <person name="Almeida P."/>
        </authorList>
    </citation>
    <scope>NUCLEOTIDE SEQUENCE</scope>
    <source>
        <strain evidence="1">78183</strain>
    </source>
</reference>
<evidence type="ECO:0000313" key="1">
    <source>
        <dbReference type="EMBL" id="VFU25350.1"/>
    </source>
</evidence>